<reference evidence="2" key="1">
    <citation type="submission" date="2016-12" db="EMBL/GenBank/DDBJ databases">
        <title>The genomes of Aspergillus section Nigri reveals drivers in fungal speciation.</title>
        <authorList>
            <consortium name="DOE Joint Genome Institute"/>
            <person name="Vesth T.C."/>
            <person name="Nybo J."/>
            <person name="Theobald S."/>
            <person name="Brandl J."/>
            <person name="Frisvad J.C."/>
            <person name="Nielsen K.F."/>
            <person name="Lyhne E.K."/>
            <person name="Kogle M.E."/>
            <person name="Kuo A."/>
            <person name="Riley R."/>
            <person name="Clum A."/>
            <person name="Nolan M."/>
            <person name="Lipzen A."/>
            <person name="Salamov A."/>
            <person name="Henrissat B."/>
            <person name="Wiebenga A."/>
            <person name="De Vries R.P."/>
            <person name="Grigoriev I.V."/>
            <person name="Mortensen U.H."/>
            <person name="Andersen M.R."/>
            <person name="Baker S.E."/>
        </authorList>
    </citation>
    <scope>NUCLEOTIDE SEQUENCE [LARGE SCALE GENOMIC DNA]</scope>
    <source>
        <strain evidence="2">CBS 115656</strain>
    </source>
</reference>
<dbReference type="Proteomes" id="UP000247647">
    <property type="component" value="Unassembled WGS sequence"/>
</dbReference>
<accession>A0A318Z5P6</accession>
<proteinExistence type="predicted"/>
<evidence type="ECO:0000313" key="2">
    <source>
        <dbReference type="EMBL" id="PYH32262.1"/>
    </source>
</evidence>
<dbReference type="GeneID" id="37120359"/>
<organism evidence="2 3">
    <name type="scientific">Aspergillus neoniger (strain CBS 115656)</name>
    <dbReference type="NCBI Taxonomy" id="1448310"/>
    <lineage>
        <taxon>Eukaryota</taxon>
        <taxon>Fungi</taxon>
        <taxon>Dikarya</taxon>
        <taxon>Ascomycota</taxon>
        <taxon>Pezizomycotina</taxon>
        <taxon>Eurotiomycetes</taxon>
        <taxon>Eurotiomycetidae</taxon>
        <taxon>Eurotiales</taxon>
        <taxon>Aspergillaceae</taxon>
        <taxon>Aspergillus</taxon>
        <taxon>Aspergillus subgen. Circumdati</taxon>
    </lineage>
</organism>
<gene>
    <name evidence="2" type="ORF">BO87DRAFT_114769</name>
</gene>
<sequence length="68" mass="7613">MLRSMNEGRTLFPQRNFHPGSMHMHCIVREYLGIASDLNTNRSAALDQSTPKGPCGRKKNEPRGGENT</sequence>
<protein>
    <submittedName>
        <fullName evidence="2">Uncharacterized protein</fullName>
    </submittedName>
</protein>
<feature type="region of interest" description="Disordered" evidence="1">
    <location>
        <begin position="42"/>
        <end position="68"/>
    </location>
</feature>
<evidence type="ECO:0000256" key="1">
    <source>
        <dbReference type="SAM" id="MobiDB-lite"/>
    </source>
</evidence>
<dbReference type="AlphaFoldDB" id="A0A318Z5P6"/>
<name>A0A318Z5P6_ASPNB</name>
<dbReference type="RefSeq" id="XP_025477740.1">
    <property type="nucleotide sequence ID" value="XM_025617903.1"/>
</dbReference>
<evidence type="ECO:0000313" key="3">
    <source>
        <dbReference type="Proteomes" id="UP000247647"/>
    </source>
</evidence>
<feature type="compositionally biased region" description="Basic and acidic residues" evidence="1">
    <location>
        <begin position="58"/>
        <end position="68"/>
    </location>
</feature>
<feature type="compositionally biased region" description="Polar residues" evidence="1">
    <location>
        <begin position="42"/>
        <end position="51"/>
    </location>
</feature>
<dbReference type="EMBL" id="KZ821469">
    <property type="protein sequence ID" value="PYH32262.1"/>
    <property type="molecule type" value="Genomic_DNA"/>
</dbReference>
<keyword evidence="3" id="KW-1185">Reference proteome</keyword>